<dbReference type="Proteomes" id="UP000291591">
    <property type="component" value="Unassembled WGS sequence"/>
</dbReference>
<dbReference type="PANTHER" id="PTHR30086">
    <property type="entry name" value="ARGININE EXPORTER PROTEIN ARGO"/>
    <property type="match status" value="1"/>
</dbReference>
<evidence type="ECO:0000256" key="1">
    <source>
        <dbReference type="ARBA" id="ARBA00004651"/>
    </source>
</evidence>
<evidence type="ECO:0000313" key="7">
    <source>
        <dbReference type="EMBL" id="RZT86104.1"/>
    </source>
</evidence>
<evidence type="ECO:0000313" key="8">
    <source>
        <dbReference type="Proteomes" id="UP000291591"/>
    </source>
</evidence>
<protein>
    <submittedName>
        <fullName evidence="7">L-lysine exporter family protein LysE/ArgO</fullName>
    </submittedName>
</protein>
<feature type="transmembrane region" description="Helical" evidence="6">
    <location>
        <begin position="112"/>
        <end position="129"/>
    </location>
</feature>
<dbReference type="InterPro" id="IPR001123">
    <property type="entry name" value="LeuE-type"/>
</dbReference>
<comment type="subcellular location">
    <subcellularLocation>
        <location evidence="1">Cell membrane</location>
        <topology evidence="1">Multi-pass membrane protein</topology>
    </subcellularLocation>
</comment>
<keyword evidence="2" id="KW-1003">Cell membrane</keyword>
<dbReference type="RefSeq" id="WP_130290459.1">
    <property type="nucleotide sequence ID" value="NZ_SHKL01000001.1"/>
</dbReference>
<evidence type="ECO:0000256" key="6">
    <source>
        <dbReference type="SAM" id="Phobius"/>
    </source>
</evidence>
<accession>A0A4Q7UYB2</accession>
<keyword evidence="3 6" id="KW-0812">Transmembrane</keyword>
<reference evidence="7 8" key="1">
    <citation type="submission" date="2019-02" db="EMBL/GenBank/DDBJ databases">
        <title>Sequencing the genomes of 1000 actinobacteria strains.</title>
        <authorList>
            <person name="Klenk H.-P."/>
        </authorList>
    </citation>
    <scope>NUCLEOTIDE SEQUENCE [LARGE SCALE GENOMIC DNA]</scope>
    <source>
        <strain evidence="7 8">DSM 45779</strain>
    </source>
</reference>
<dbReference type="OrthoDB" id="5638726at2"/>
<feature type="transmembrane region" description="Helical" evidence="6">
    <location>
        <begin position="71"/>
        <end position="91"/>
    </location>
</feature>
<keyword evidence="5 6" id="KW-0472">Membrane</keyword>
<dbReference type="GO" id="GO:0015171">
    <property type="term" value="F:amino acid transmembrane transporter activity"/>
    <property type="evidence" value="ECO:0007669"/>
    <property type="project" value="TreeGrafter"/>
</dbReference>
<organism evidence="7 8">
    <name type="scientific">Pseudonocardia sediminis</name>
    <dbReference type="NCBI Taxonomy" id="1397368"/>
    <lineage>
        <taxon>Bacteria</taxon>
        <taxon>Bacillati</taxon>
        <taxon>Actinomycetota</taxon>
        <taxon>Actinomycetes</taxon>
        <taxon>Pseudonocardiales</taxon>
        <taxon>Pseudonocardiaceae</taxon>
        <taxon>Pseudonocardia</taxon>
    </lineage>
</organism>
<proteinExistence type="predicted"/>
<evidence type="ECO:0000256" key="3">
    <source>
        <dbReference type="ARBA" id="ARBA00022692"/>
    </source>
</evidence>
<dbReference type="Pfam" id="PF01810">
    <property type="entry name" value="LysE"/>
    <property type="match status" value="1"/>
</dbReference>
<comment type="caution">
    <text evidence="7">The sequence shown here is derived from an EMBL/GenBank/DDBJ whole genome shotgun (WGS) entry which is preliminary data.</text>
</comment>
<feature type="transmembrane region" description="Helical" evidence="6">
    <location>
        <begin position="149"/>
        <end position="173"/>
    </location>
</feature>
<feature type="transmembrane region" description="Helical" evidence="6">
    <location>
        <begin position="40"/>
        <end position="65"/>
    </location>
</feature>
<dbReference type="EMBL" id="SHKL01000001">
    <property type="protein sequence ID" value="RZT86104.1"/>
    <property type="molecule type" value="Genomic_DNA"/>
</dbReference>
<evidence type="ECO:0000256" key="2">
    <source>
        <dbReference type="ARBA" id="ARBA00022475"/>
    </source>
</evidence>
<keyword evidence="4 6" id="KW-1133">Transmembrane helix</keyword>
<keyword evidence="8" id="KW-1185">Reference proteome</keyword>
<gene>
    <name evidence="7" type="ORF">EV383_2993</name>
</gene>
<feature type="transmembrane region" description="Helical" evidence="6">
    <location>
        <begin position="6"/>
        <end position="28"/>
    </location>
</feature>
<dbReference type="GO" id="GO:0005886">
    <property type="term" value="C:plasma membrane"/>
    <property type="evidence" value="ECO:0007669"/>
    <property type="project" value="UniProtKB-SubCell"/>
</dbReference>
<sequence>MTPLLSPLLVGFGTGISLIAAIGAQNAFVLRQGLRREHVLAVASFCSVADLVLVMAAIGGVGAVMAQAPGLLTAARVLGIVYLLVYGAMALRRAWRPDALVAGPDRRTSTPLTVVLGTAAAMTLLNPHLYLDVLMLGSIANAHPGDGRWLFGAGVVVASVTWFFSLACGATRLAGVFARPAAWRLLDLGVAVVMVVIAATLAAGFVS</sequence>
<evidence type="ECO:0000256" key="5">
    <source>
        <dbReference type="ARBA" id="ARBA00023136"/>
    </source>
</evidence>
<evidence type="ECO:0000256" key="4">
    <source>
        <dbReference type="ARBA" id="ARBA00022989"/>
    </source>
</evidence>
<dbReference type="PANTHER" id="PTHR30086:SF20">
    <property type="entry name" value="ARGININE EXPORTER PROTEIN ARGO-RELATED"/>
    <property type="match status" value="1"/>
</dbReference>
<feature type="transmembrane region" description="Helical" evidence="6">
    <location>
        <begin position="185"/>
        <end position="206"/>
    </location>
</feature>
<name>A0A4Q7UYB2_PSEST</name>
<dbReference type="AlphaFoldDB" id="A0A4Q7UYB2"/>